<proteinExistence type="predicted"/>
<feature type="signal peptide" evidence="1">
    <location>
        <begin position="1"/>
        <end position="26"/>
    </location>
</feature>
<accession>A0A2W5E0D6</accession>
<dbReference type="Proteomes" id="UP000249633">
    <property type="component" value="Unassembled WGS sequence"/>
</dbReference>
<keyword evidence="1" id="KW-0732">Signal</keyword>
<evidence type="ECO:0000313" key="2">
    <source>
        <dbReference type="EMBL" id="PZP34430.1"/>
    </source>
</evidence>
<dbReference type="EMBL" id="QFOD01000004">
    <property type="protein sequence ID" value="PZP34430.1"/>
    <property type="molecule type" value="Genomic_DNA"/>
</dbReference>
<gene>
    <name evidence="2" type="ORF">DI603_05605</name>
</gene>
<dbReference type="Pfam" id="PF11736">
    <property type="entry name" value="DUF3299"/>
    <property type="match status" value="1"/>
</dbReference>
<feature type="chain" id="PRO_5015894230" evidence="1">
    <location>
        <begin position="27"/>
        <end position="190"/>
    </location>
</feature>
<evidence type="ECO:0000256" key="1">
    <source>
        <dbReference type="SAM" id="SignalP"/>
    </source>
</evidence>
<organism evidence="2 3">
    <name type="scientific">Roseateles depolymerans</name>
    <dbReference type="NCBI Taxonomy" id="76731"/>
    <lineage>
        <taxon>Bacteria</taxon>
        <taxon>Pseudomonadati</taxon>
        <taxon>Pseudomonadota</taxon>
        <taxon>Betaproteobacteria</taxon>
        <taxon>Burkholderiales</taxon>
        <taxon>Sphaerotilaceae</taxon>
        <taxon>Roseateles</taxon>
    </lineage>
</organism>
<evidence type="ECO:0000313" key="3">
    <source>
        <dbReference type="Proteomes" id="UP000249633"/>
    </source>
</evidence>
<name>A0A2W5E0D6_9BURK</name>
<reference evidence="2 3" key="1">
    <citation type="submission" date="2017-08" db="EMBL/GenBank/DDBJ databases">
        <title>Infants hospitalized years apart are colonized by the same room-sourced microbial strains.</title>
        <authorList>
            <person name="Brooks B."/>
            <person name="Olm M.R."/>
            <person name="Firek B.A."/>
            <person name="Baker R."/>
            <person name="Thomas B.C."/>
            <person name="Morowitz M.J."/>
            <person name="Banfield J.F."/>
        </authorList>
    </citation>
    <scope>NUCLEOTIDE SEQUENCE [LARGE SCALE GENOMIC DNA]</scope>
    <source>
        <strain evidence="2">S2_012_000_R2_81</strain>
    </source>
</reference>
<protein>
    <submittedName>
        <fullName evidence="2">DUF3299 domain-containing protein</fullName>
    </submittedName>
</protein>
<sequence>MSLPLRRRRRRLLALLPALLPTPLLAAPASAPATGAPVAYQNITWAHLTPMGWDPLKRFRDMKLDRLSDLSPRTQALMDEMREAFDNAPLVNTLDGAAVRLAGYVVPLQGDAQGLREFLLVPYFGACIHTPPPPANQIIHVHLGQPTRGLRAMDPVWASGRLHVDRQPSDMGMSGYRLDAAVAQPYPGAH</sequence>
<dbReference type="Gene3D" id="2.40.50.870">
    <property type="entry name" value="Protein of unknown function (DUF3299)"/>
    <property type="match status" value="1"/>
</dbReference>
<dbReference type="AlphaFoldDB" id="A0A2W5E0D6"/>
<dbReference type="InterPro" id="IPR021727">
    <property type="entry name" value="DUF3299"/>
</dbReference>
<comment type="caution">
    <text evidence="2">The sequence shown here is derived from an EMBL/GenBank/DDBJ whole genome shotgun (WGS) entry which is preliminary data.</text>
</comment>